<feature type="transmembrane region" description="Helical" evidence="7">
    <location>
        <begin position="187"/>
        <end position="205"/>
    </location>
</feature>
<evidence type="ECO:0000256" key="4">
    <source>
        <dbReference type="ARBA" id="ARBA00022692"/>
    </source>
</evidence>
<keyword evidence="6 7" id="KW-0472">Membrane</keyword>
<comment type="caution">
    <text evidence="9">The sequence shown here is derived from an EMBL/GenBank/DDBJ whole genome shotgun (WGS) entry which is preliminary data.</text>
</comment>
<feature type="transmembrane region" description="Helical" evidence="7">
    <location>
        <begin position="97"/>
        <end position="117"/>
    </location>
</feature>
<evidence type="ECO:0000256" key="7">
    <source>
        <dbReference type="RuleBase" id="RU363032"/>
    </source>
</evidence>
<evidence type="ECO:0000256" key="5">
    <source>
        <dbReference type="ARBA" id="ARBA00022989"/>
    </source>
</evidence>
<feature type="transmembrane region" description="Helical" evidence="7">
    <location>
        <begin position="288"/>
        <end position="309"/>
    </location>
</feature>
<keyword evidence="10" id="KW-1185">Reference proteome</keyword>
<feature type="transmembrane region" description="Helical" evidence="7">
    <location>
        <begin position="244"/>
        <end position="265"/>
    </location>
</feature>
<keyword evidence="2 7" id="KW-0813">Transport</keyword>
<comment type="subcellular location">
    <subcellularLocation>
        <location evidence="1 7">Cell membrane</location>
        <topology evidence="1 7">Multi-pass membrane protein</topology>
    </subcellularLocation>
</comment>
<dbReference type="EMBL" id="VFPA01000003">
    <property type="protein sequence ID" value="TQM09216.1"/>
    <property type="molecule type" value="Genomic_DNA"/>
</dbReference>
<dbReference type="GO" id="GO:0055085">
    <property type="term" value="P:transmembrane transport"/>
    <property type="evidence" value="ECO:0007669"/>
    <property type="project" value="InterPro"/>
</dbReference>
<evidence type="ECO:0000256" key="3">
    <source>
        <dbReference type="ARBA" id="ARBA00022475"/>
    </source>
</evidence>
<dbReference type="CDD" id="cd06261">
    <property type="entry name" value="TM_PBP2"/>
    <property type="match status" value="1"/>
</dbReference>
<dbReference type="Proteomes" id="UP000315677">
    <property type="component" value="Unassembled WGS sequence"/>
</dbReference>
<dbReference type="AlphaFoldDB" id="A0A543DIP6"/>
<dbReference type="SUPFAM" id="SSF161098">
    <property type="entry name" value="MetI-like"/>
    <property type="match status" value="1"/>
</dbReference>
<evidence type="ECO:0000313" key="10">
    <source>
        <dbReference type="Proteomes" id="UP000315677"/>
    </source>
</evidence>
<keyword evidence="3" id="KW-1003">Cell membrane</keyword>
<evidence type="ECO:0000313" key="9">
    <source>
        <dbReference type="EMBL" id="TQM09216.1"/>
    </source>
</evidence>
<comment type="similarity">
    <text evidence="7">Belongs to the binding-protein-dependent transport system permease family.</text>
</comment>
<gene>
    <name evidence="9" type="ORF">FB558_4966</name>
</gene>
<dbReference type="PROSITE" id="PS50928">
    <property type="entry name" value="ABC_TM1"/>
    <property type="match status" value="1"/>
</dbReference>
<dbReference type="InterPro" id="IPR000515">
    <property type="entry name" value="MetI-like"/>
</dbReference>
<keyword evidence="5 7" id="KW-1133">Transmembrane helix</keyword>
<dbReference type="Gene3D" id="1.10.3720.10">
    <property type="entry name" value="MetI-like"/>
    <property type="match status" value="1"/>
</dbReference>
<dbReference type="Pfam" id="PF00528">
    <property type="entry name" value="BPD_transp_1"/>
    <property type="match status" value="1"/>
</dbReference>
<dbReference type="InterPro" id="IPR045621">
    <property type="entry name" value="BPD_transp_1_N"/>
</dbReference>
<proteinExistence type="inferred from homology"/>
<sequence>MIRFIGKRLLLSVPVLLLASVVVFFGLSAIGDPLAELRRSPNVSQETIQNTIEAKHLDDPLPVQYGYWLRDAVTDAFGTTTFGQEIWPELSRAAWNTLQLVVAAEVIALLLAVPIGVISARRQYSWLDYGLTGLSFLGYSIPVFWFALILQVVFTNLFLDTGVRVFYTSGLNSVDPGGGLVFVLDRLQHLALPVLALVYLNVAAYSRYMRSEMLEVLGAEYLRTARAKGVPERLVVRRHALRNALIPLVTVAALNFGMTFGGAIVTETVFSLDGMGLFFIDALESRDVYSVMAFLMLTAVFIMIGNLLADLSYGYLDPRSRT</sequence>
<name>A0A543DIP6_9PSEU</name>
<organism evidence="9 10">
    <name type="scientific">Pseudonocardia kunmingensis</name>
    <dbReference type="NCBI Taxonomy" id="630975"/>
    <lineage>
        <taxon>Bacteria</taxon>
        <taxon>Bacillati</taxon>
        <taxon>Actinomycetota</taxon>
        <taxon>Actinomycetes</taxon>
        <taxon>Pseudonocardiales</taxon>
        <taxon>Pseudonocardiaceae</taxon>
        <taxon>Pseudonocardia</taxon>
    </lineage>
</organism>
<dbReference type="RefSeq" id="WP_170231511.1">
    <property type="nucleotide sequence ID" value="NZ_VFPA01000003.1"/>
</dbReference>
<evidence type="ECO:0000259" key="8">
    <source>
        <dbReference type="PROSITE" id="PS50928"/>
    </source>
</evidence>
<reference evidence="9 10" key="1">
    <citation type="submission" date="2019-06" db="EMBL/GenBank/DDBJ databases">
        <title>Sequencing the genomes of 1000 actinobacteria strains.</title>
        <authorList>
            <person name="Klenk H.-P."/>
        </authorList>
    </citation>
    <scope>NUCLEOTIDE SEQUENCE [LARGE SCALE GENOMIC DNA]</scope>
    <source>
        <strain evidence="9 10">DSM 45301</strain>
    </source>
</reference>
<keyword evidence="4 7" id="KW-0812">Transmembrane</keyword>
<dbReference type="Pfam" id="PF19300">
    <property type="entry name" value="BPD_transp_1_N"/>
    <property type="match status" value="1"/>
</dbReference>
<dbReference type="PANTHER" id="PTHR30465">
    <property type="entry name" value="INNER MEMBRANE ABC TRANSPORTER"/>
    <property type="match status" value="1"/>
</dbReference>
<evidence type="ECO:0000256" key="6">
    <source>
        <dbReference type="ARBA" id="ARBA00023136"/>
    </source>
</evidence>
<feature type="domain" description="ABC transmembrane type-1" evidence="8">
    <location>
        <begin position="94"/>
        <end position="309"/>
    </location>
</feature>
<dbReference type="GO" id="GO:0005886">
    <property type="term" value="C:plasma membrane"/>
    <property type="evidence" value="ECO:0007669"/>
    <property type="project" value="UniProtKB-SubCell"/>
</dbReference>
<dbReference type="PANTHER" id="PTHR30465:SF0">
    <property type="entry name" value="OLIGOPEPTIDE TRANSPORT SYSTEM PERMEASE PROTEIN APPB"/>
    <property type="match status" value="1"/>
</dbReference>
<evidence type="ECO:0000256" key="1">
    <source>
        <dbReference type="ARBA" id="ARBA00004651"/>
    </source>
</evidence>
<protein>
    <submittedName>
        <fullName evidence="9">Peptide/nickel transport system permease protein</fullName>
    </submittedName>
</protein>
<dbReference type="InterPro" id="IPR035906">
    <property type="entry name" value="MetI-like_sf"/>
</dbReference>
<feature type="transmembrane region" description="Helical" evidence="7">
    <location>
        <begin position="129"/>
        <end position="154"/>
    </location>
</feature>
<accession>A0A543DIP6</accession>
<evidence type="ECO:0000256" key="2">
    <source>
        <dbReference type="ARBA" id="ARBA00022448"/>
    </source>
</evidence>